<dbReference type="AlphaFoldDB" id="A0A5L8ZCZ0"/>
<sequence>MSREIEKFLEILKDPQKHFGINVHDLSTCKAYEYEKYDCEIALLHKCHLENDPDNEKLLSTFRDIFSKDYLELRHPFHNDVVTRAVLSIEAYPTQSFVFFIDENNQYPWILYHMESFVLFFITPKNIFTRKNFLRGWYPISLFNNALNISKFIAQLKTKDLEFKDKKFGINFNIDRPCHTFSDFNWFNKLHLQNCKIINSPMFFKTNTMTNFIDDDDIVKIRPGLIDYDFHIKNNF</sequence>
<feature type="non-terminal residue" evidence="1">
    <location>
        <position position="236"/>
    </location>
</feature>
<protein>
    <submittedName>
        <fullName evidence="1">Uncharacterized protein</fullName>
    </submittedName>
</protein>
<comment type="caution">
    <text evidence="1">The sequence shown here is derived from an EMBL/GenBank/DDBJ whole genome shotgun (WGS) entry which is preliminary data.</text>
</comment>
<dbReference type="EMBL" id="AACSBQ010000087">
    <property type="protein sequence ID" value="EAL8904471.1"/>
    <property type="molecule type" value="Genomic_DNA"/>
</dbReference>
<feature type="non-terminal residue" evidence="1">
    <location>
        <position position="1"/>
    </location>
</feature>
<accession>A0A5L8ZCZ0</accession>
<gene>
    <name evidence="1" type="ORF">D0B03_09175</name>
</gene>
<organism evidence="1">
    <name type="scientific">Campylobacter upsaliensis</name>
    <dbReference type="NCBI Taxonomy" id="28080"/>
    <lineage>
        <taxon>Bacteria</taxon>
        <taxon>Pseudomonadati</taxon>
        <taxon>Campylobacterota</taxon>
        <taxon>Epsilonproteobacteria</taxon>
        <taxon>Campylobacterales</taxon>
        <taxon>Campylobacteraceae</taxon>
        <taxon>Campylobacter</taxon>
    </lineage>
</organism>
<evidence type="ECO:0000313" key="1">
    <source>
        <dbReference type="EMBL" id="EAL8904471.1"/>
    </source>
</evidence>
<proteinExistence type="predicted"/>
<name>A0A5L8ZCZ0_CAMUP</name>
<reference evidence="1" key="1">
    <citation type="submission" date="2018-08" db="EMBL/GenBank/DDBJ databases">
        <authorList>
            <consortium name="PulseNet: The National Subtyping Network for Foodborne Disease Surveillance"/>
            <person name="Tarr C.L."/>
            <person name="Trees E."/>
            <person name="Katz L.S."/>
            <person name="Carleton-Romer H.A."/>
            <person name="Stroika S."/>
            <person name="Kucerova Z."/>
            <person name="Roache K.F."/>
            <person name="Sabol A.L."/>
            <person name="Besser J."/>
            <person name="Gerner-Smidt P."/>
        </authorList>
    </citation>
    <scope>NUCLEOTIDE SEQUENCE</scope>
    <source>
        <strain evidence="1">PNUSAC005770</strain>
    </source>
</reference>